<accession>A0A8W8MAZ8</accession>
<evidence type="ECO:0000313" key="2">
    <source>
        <dbReference type="EnsemblMetazoa" id="G31421.1:cds"/>
    </source>
</evidence>
<dbReference type="Proteomes" id="UP000005408">
    <property type="component" value="Unassembled WGS sequence"/>
</dbReference>
<name>A0A8W8MAZ8_MAGGI</name>
<dbReference type="AlphaFoldDB" id="A0A8W8MAZ8"/>
<organism evidence="2 3">
    <name type="scientific">Magallana gigas</name>
    <name type="common">Pacific oyster</name>
    <name type="synonym">Crassostrea gigas</name>
    <dbReference type="NCBI Taxonomy" id="29159"/>
    <lineage>
        <taxon>Eukaryota</taxon>
        <taxon>Metazoa</taxon>
        <taxon>Spiralia</taxon>
        <taxon>Lophotrochozoa</taxon>
        <taxon>Mollusca</taxon>
        <taxon>Bivalvia</taxon>
        <taxon>Autobranchia</taxon>
        <taxon>Pteriomorphia</taxon>
        <taxon>Ostreida</taxon>
        <taxon>Ostreoidea</taxon>
        <taxon>Ostreidae</taxon>
        <taxon>Magallana</taxon>
    </lineage>
</organism>
<keyword evidence="1" id="KW-1133">Transmembrane helix</keyword>
<keyword evidence="1" id="KW-0472">Membrane</keyword>
<reference evidence="2" key="1">
    <citation type="submission" date="2022-08" db="UniProtKB">
        <authorList>
            <consortium name="EnsemblMetazoa"/>
        </authorList>
    </citation>
    <scope>IDENTIFICATION</scope>
    <source>
        <strain evidence="2">05x7-T-G4-1.051#20</strain>
    </source>
</reference>
<protein>
    <submittedName>
        <fullName evidence="2">Uncharacterized protein</fullName>
    </submittedName>
</protein>
<proteinExistence type="predicted"/>
<feature type="transmembrane region" description="Helical" evidence="1">
    <location>
        <begin position="150"/>
        <end position="175"/>
    </location>
</feature>
<dbReference type="EnsemblMetazoa" id="G31421.1">
    <property type="protein sequence ID" value="G31421.1:cds"/>
    <property type="gene ID" value="G31421"/>
</dbReference>
<evidence type="ECO:0000256" key="1">
    <source>
        <dbReference type="SAM" id="Phobius"/>
    </source>
</evidence>
<keyword evidence="3" id="KW-1185">Reference proteome</keyword>
<evidence type="ECO:0000313" key="3">
    <source>
        <dbReference type="Proteomes" id="UP000005408"/>
    </source>
</evidence>
<keyword evidence="1" id="KW-0812">Transmembrane</keyword>
<sequence length="280" mass="31598">MTRITLGYLAKYCIFVFLIIRIPKFSSANNYVFTVHTTKACPRNQSEMDERSLALNCTESNGYTCLPDKNLRYCLFLRNSDVDAYDCKLFMNGCPDADYYSDEIYKYPNCVAIGSGCFLVDASCYRIPAADTKTVTTNSKYFTKNTNLDYHLWISTLAVLIPICTVMCIVIIYIMHQQKKSQLEQCMMSPCEINTTERDNIAYSSDYSSKKENHSTDEISSIHTISDSSSFLNASSPLYDSFEQGPYSGVALSLDDNACLQQPDESERSLSGFSPLMIDD</sequence>